<feature type="active site" evidence="3">
    <location>
        <position position="47"/>
    </location>
</feature>
<dbReference type="GO" id="GO:0005737">
    <property type="term" value="C:cytoplasm"/>
    <property type="evidence" value="ECO:0007669"/>
    <property type="project" value="TreeGrafter"/>
</dbReference>
<comment type="similarity">
    <text evidence="1">Belongs to the PhzF family.</text>
</comment>
<evidence type="ECO:0000256" key="3">
    <source>
        <dbReference type="PIRSR" id="PIRSR016184-1"/>
    </source>
</evidence>
<evidence type="ECO:0000256" key="2">
    <source>
        <dbReference type="ARBA" id="ARBA00023235"/>
    </source>
</evidence>
<comment type="caution">
    <text evidence="4">The sequence shown here is derived from an EMBL/GenBank/DDBJ whole genome shotgun (WGS) entry which is preliminary data.</text>
</comment>
<dbReference type="EMBL" id="VULX01000006">
    <property type="protein sequence ID" value="MSR91058.1"/>
    <property type="molecule type" value="Genomic_DNA"/>
</dbReference>
<dbReference type="PIRSF" id="PIRSF016184">
    <property type="entry name" value="PhzC_PhzF"/>
    <property type="match status" value="1"/>
</dbReference>
<dbReference type="Pfam" id="PF02567">
    <property type="entry name" value="PhzC-PhzF"/>
    <property type="match status" value="1"/>
</dbReference>
<dbReference type="AlphaFoldDB" id="A0A7X2MXU3"/>
<dbReference type="NCBIfam" id="NF007625">
    <property type="entry name" value="PRK10281.1"/>
    <property type="match status" value="1"/>
</dbReference>
<dbReference type="Gene3D" id="3.10.310.10">
    <property type="entry name" value="Diaminopimelate Epimerase, Chain A, domain 1"/>
    <property type="match status" value="2"/>
</dbReference>
<evidence type="ECO:0000313" key="4">
    <source>
        <dbReference type="EMBL" id="MSR91058.1"/>
    </source>
</evidence>
<protein>
    <submittedName>
        <fullName evidence="4">PhzF family isomerase</fullName>
    </submittedName>
</protein>
<gene>
    <name evidence="4" type="ORF">FYJ33_06465</name>
</gene>
<evidence type="ECO:0000256" key="1">
    <source>
        <dbReference type="ARBA" id="ARBA00008270"/>
    </source>
</evidence>
<proteinExistence type="inferred from homology"/>
<dbReference type="InterPro" id="IPR003719">
    <property type="entry name" value="Phenazine_PhzF-like"/>
</dbReference>
<dbReference type="Proteomes" id="UP000460287">
    <property type="component" value="Unassembled WGS sequence"/>
</dbReference>
<reference evidence="4 5" key="1">
    <citation type="submission" date="2019-08" db="EMBL/GenBank/DDBJ databases">
        <title>In-depth cultivation of the pig gut microbiome towards novel bacterial diversity and tailored functional studies.</title>
        <authorList>
            <person name="Wylensek D."/>
            <person name="Hitch T.C.A."/>
            <person name="Clavel T."/>
        </authorList>
    </citation>
    <scope>NUCLEOTIDE SEQUENCE [LARGE SCALE GENOMIC DNA]</scope>
    <source>
        <strain evidence="4 5">WCA-383-APC-5B</strain>
    </source>
</reference>
<keyword evidence="2 4" id="KW-0413">Isomerase</keyword>
<organism evidence="4 5">
    <name type="scientific">Inconstantimicrobium porci</name>
    <dbReference type="NCBI Taxonomy" id="2652291"/>
    <lineage>
        <taxon>Bacteria</taxon>
        <taxon>Bacillati</taxon>
        <taxon>Bacillota</taxon>
        <taxon>Clostridia</taxon>
        <taxon>Eubacteriales</taxon>
        <taxon>Clostridiaceae</taxon>
        <taxon>Inconstantimicrobium</taxon>
    </lineage>
</organism>
<name>A0A7X2MXU3_9CLOT</name>
<dbReference type="RefSeq" id="WP_277643194.1">
    <property type="nucleotide sequence ID" value="NZ_JAQXTV010000046.1"/>
</dbReference>
<dbReference type="PANTHER" id="PTHR13774:SF39">
    <property type="entry name" value="BIOSYNTHESIS PROTEIN, PUTATIVE-RELATED"/>
    <property type="match status" value="1"/>
</dbReference>
<keyword evidence="5" id="KW-1185">Reference proteome</keyword>
<dbReference type="PANTHER" id="PTHR13774">
    <property type="entry name" value="PHENAZINE BIOSYNTHESIS PROTEIN"/>
    <property type="match status" value="1"/>
</dbReference>
<sequence length="300" mass="33725">MRKYNLYQIDAFTKEKFKGNPAGVITNADGLTEEDMQHIARELNNSETAFIFYDDCKEYDHQTRFFTPKEEVPICGHATIAAHYALAYEKKLKNCTVYQNTKAGILPVEIIKEDDDYRIIMTQGKIEYGEIIDGESRNELLAALNIAEKDIRIGFPIQIVSTGHSKVMICINDKNLLNSLQPDNTMLTDLSSKIGCNGYYVFTLEDENSDILVHGRMFAPAIGIDEDPVTGNANGPLGAYLVKHRLVKNDNKLFCFKAMQGEAIGRDGIINVSVKIENNEPYQVSVSGNAKIIFETYIYI</sequence>
<dbReference type="NCBIfam" id="TIGR00654">
    <property type="entry name" value="PhzF_family"/>
    <property type="match status" value="1"/>
</dbReference>
<accession>A0A7X2MXU3</accession>
<dbReference type="SUPFAM" id="SSF54506">
    <property type="entry name" value="Diaminopimelate epimerase-like"/>
    <property type="match status" value="1"/>
</dbReference>
<evidence type="ECO:0000313" key="5">
    <source>
        <dbReference type="Proteomes" id="UP000460287"/>
    </source>
</evidence>
<dbReference type="GO" id="GO:0016853">
    <property type="term" value="F:isomerase activity"/>
    <property type="evidence" value="ECO:0007669"/>
    <property type="project" value="UniProtKB-KW"/>
</dbReference>